<protein>
    <recommendedName>
        <fullName evidence="3">hydroxymethylbilane synthase</fullName>
        <ecNumber evidence="3">2.5.1.61</ecNumber>
    </recommendedName>
</protein>
<keyword evidence="11" id="KW-1185">Reference proteome</keyword>
<dbReference type="RefSeq" id="WP_061786880.1">
    <property type="nucleotide sequence ID" value="NZ_LR134406.1"/>
</dbReference>
<dbReference type="Gene3D" id="3.40.50.10090">
    <property type="match status" value="2"/>
</dbReference>
<dbReference type="Gene3D" id="3.40.190.10">
    <property type="entry name" value="Periplasmic binding protein-like II"/>
    <property type="match status" value="2"/>
</dbReference>
<dbReference type="InterPro" id="IPR036108">
    <property type="entry name" value="4pyrrol_syn_uPrphyn_synt_sf"/>
</dbReference>
<dbReference type="SUPFAM" id="SSF54782">
    <property type="entry name" value="Porphobilinogen deaminase (hydroxymethylbilane synthase), C-terminal domain"/>
    <property type="match status" value="1"/>
</dbReference>
<dbReference type="Pfam" id="PF02602">
    <property type="entry name" value="HEM4"/>
    <property type="match status" value="1"/>
</dbReference>
<evidence type="ECO:0000259" key="8">
    <source>
        <dbReference type="Pfam" id="PF01379"/>
    </source>
</evidence>
<keyword evidence="5" id="KW-0627">Porphyrin biosynthesis</keyword>
<evidence type="ECO:0000256" key="4">
    <source>
        <dbReference type="ARBA" id="ARBA00022679"/>
    </source>
</evidence>
<sequence length="541" mass="58173">MDELKISLGTKNSVVDVARSQAVAATLREMGHDVDVVHIPAAGDSETVGQLRLGLMRGDFDMVVHRMHRIPKQQMPGLTFAAVLKRSDQRDALVARDGLTLEQLPEGSVIATRSSLRRSQLLSINPGLTFVKRTPGQLLEFLEKVRTGEIDGLVAGAADFEAVGRLDLVTEYLDGILPDAGLGATGLECRSEDKELIGILQELDHPDTRVCVMAERAAYAALDVSEAVSVAAKAKRDGVLSLIVAVLPKDGSKGLMVQMGMPTSEYHAVRTARRAAAYLRSKGAEELGRNQSQNETEPEAESGHRVTELTKARILVPREEGRIARGLREHGLDVTSVTLQRREVLAVSSTLEGADWVAFTSVRAVESIRELGWRLPKEAKIAAVGVGTADALREMGYHVDLVPEGAAGVPALLEIWPRGDGTGTVLVPGSALLAPGFISGLHAKGWKAQLIPVYTMQLLREAPTDIREMWEEGAFDAVIVTSGSNAIAVGRLLGWHPEVLVFAVGDSATKVLERAGIKVAATTENYSATEVLRLLREVIEG</sequence>
<feature type="domain" description="Tetrapyrrole biosynthesis uroporphyrinogen III synthase" evidence="9">
    <location>
        <begin position="323"/>
        <end position="528"/>
    </location>
</feature>
<dbReference type="GO" id="GO:0006783">
    <property type="term" value="P:heme biosynthetic process"/>
    <property type="evidence" value="ECO:0007669"/>
    <property type="project" value="TreeGrafter"/>
</dbReference>
<dbReference type="EMBL" id="LR134406">
    <property type="protein sequence ID" value="VEH70457.1"/>
    <property type="molecule type" value="Genomic_DNA"/>
</dbReference>
<evidence type="ECO:0000313" key="11">
    <source>
        <dbReference type="Proteomes" id="UP000273044"/>
    </source>
</evidence>
<evidence type="ECO:0000256" key="5">
    <source>
        <dbReference type="ARBA" id="ARBA00023244"/>
    </source>
</evidence>
<feature type="region of interest" description="Disordered" evidence="7">
    <location>
        <begin position="284"/>
        <end position="305"/>
    </location>
</feature>
<dbReference type="GeneID" id="64407211"/>
<evidence type="ECO:0000259" key="9">
    <source>
        <dbReference type="Pfam" id="PF02602"/>
    </source>
</evidence>
<comment type="similarity">
    <text evidence="2">Belongs to the HMBS family.</text>
</comment>
<dbReference type="InterPro" id="IPR000860">
    <property type="entry name" value="HemC"/>
</dbReference>
<dbReference type="GO" id="GO:0004852">
    <property type="term" value="F:uroporphyrinogen-III synthase activity"/>
    <property type="evidence" value="ECO:0007669"/>
    <property type="project" value="InterPro"/>
</dbReference>
<proteinExistence type="inferred from homology"/>
<dbReference type="PANTHER" id="PTHR11557">
    <property type="entry name" value="PORPHOBILINOGEN DEAMINASE"/>
    <property type="match status" value="1"/>
</dbReference>
<dbReference type="AlphaFoldDB" id="A0A3S4W7F3"/>
<organism evidence="10 11">
    <name type="scientific">Arachnia propionica</name>
    <dbReference type="NCBI Taxonomy" id="1750"/>
    <lineage>
        <taxon>Bacteria</taxon>
        <taxon>Bacillati</taxon>
        <taxon>Actinomycetota</taxon>
        <taxon>Actinomycetes</taxon>
        <taxon>Propionibacteriales</taxon>
        <taxon>Propionibacteriaceae</taxon>
        <taxon>Arachnia</taxon>
    </lineage>
</organism>
<dbReference type="PANTHER" id="PTHR11557:SF0">
    <property type="entry name" value="PORPHOBILINOGEN DEAMINASE"/>
    <property type="match status" value="1"/>
</dbReference>
<dbReference type="InterPro" id="IPR022417">
    <property type="entry name" value="Porphobilin_deaminase_N"/>
</dbReference>
<accession>A0A3S4W7F3</accession>
<dbReference type="InterPro" id="IPR036803">
    <property type="entry name" value="Porphobilinogen_deaminase_C_sf"/>
</dbReference>
<gene>
    <name evidence="10" type="primary">hemC_2</name>
    <name evidence="10" type="ORF">NCTC12967_01753</name>
</gene>
<evidence type="ECO:0000256" key="7">
    <source>
        <dbReference type="SAM" id="MobiDB-lite"/>
    </source>
</evidence>
<dbReference type="Proteomes" id="UP000273044">
    <property type="component" value="Chromosome"/>
</dbReference>
<comment type="catalytic activity">
    <reaction evidence="6">
        <text>4 porphobilinogen + H2O = hydroxymethylbilane + 4 NH4(+)</text>
        <dbReference type="Rhea" id="RHEA:13185"/>
        <dbReference type="ChEBI" id="CHEBI:15377"/>
        <dbReference type="ChEBI" id="CHEBI:28938"/>
        <dbReference type="ChEBI" id="CHEBI:57845"/>
        <dbReference type="ChEBI" id="CHEBI:58126"/>
        <dbReference type="EC" id="2.5.1.61"/>
    </reaction>
</comment>
<evidence type="ECO:0000256" key="3">
    <source>
        <dbReference type="ARBA" id="ARBA00012655"/>
    </source>
</evidence>
<dbReference type="Gene3D" id="3.30.160.40">
    <property type="entry name" value="Porphobilinogen deaminase, C-terminal domain"/>
    <property type="match status" value="1"/>
</dbReference>
<dbReference type="InterPro" id="IPR003754">
    <property type="entry name" value="4pyrrol_synth_uPrphyn_synth"/>
</dbReference>
<evidence type="ECO:0000256" key="2">
    <source>
        <dbReference type="ARBA" id="ARBA00005638"/>
    </source>
</evidence>
<dbReference type="SUPFAM" id="SSF69618">
    <property type="entry name" value="HemD-like"/>
    <property type="match status" value="1"/>
</dbReference>
<dbReference type="SUPFAM" id="SSF53850">
    <property type="entry name" value="Periplasmic binding protein-like II"/>
    <property type="match status" value="1"/>
</dbReference>
<evidence type="ECO:0000313" key="10">
    <source>
        <dbReference type="EMBL" id="VEH70457.1"/>
    </source>
</evidence>
<dbReference type="EC" id="2.5.1.61" evidence="3"/>
<dbReference type="Pfam" id="PF01379">
    <property type="entry name" value="Porphobil_deam"/>
    <property type="match status" value="1"/>
</dbReference>
<comment type="function">
    <text evidence="1">Tetrapolymerization of the monopyrrole PBG into the hydroxymethylbilane pre-uroporphyrinogen in several discrete steps.</text>
</comment>
<dbReference type="GO" id="GO:0004418">
    <property type="term" value="F:hydroxymethylbilane synthase activity"/>
    <property type="evidence" value="ECO:0007669"/>
    <property type="project" value="UniProtKB-EC"/>
</dbReference>
<reference evidence="10 11" key="1">
    <citation type="submission" date="2018-12" db="EMBL/GenBank/DDBJ databases">
        <authorList>
            <consortium name="Pathogen Informatics"/>
        </authorList>
    </citation>
    <scope>NUCLEOTIDE SEQUENCE [LARGE SCALE GENOMIC DNA]</scope>
    <source>
        <strain evidence="10 11">NCTC12967</strain>
    </source>
</reference>
<keyword evidence="4 10" id="KW-0808">Transferase</keyword>
<name>A0A3S4W7F3_9ACTN</name>
<dbReference type="GO" id="GO:0005737">
    <property type="term" value="C:cytoplasm"/>
    <property type="evidence" value="ECO:0007669"/>
    <property type="project" value="TreeGrafter"/>
</dbReference>
<evidence type="ECO:0000256" key="1">
    <source>
        <dbReference type="ARBA" id="ARBA00002869"/>
    </source>
</evidence>
<evidence type="ECO:0000256" key="6">
    <source>
        <dbReference type="ARBA" id="ARBA00048169"/>
    </source>
</evidence>
<feature type="domain" description="Porphobilinogen deaminase N-terminal" evidence="8">
    <location>
        <begin position="6"/>
        <end position="196"/>
    </location>
</feature>
<dbReference type="CDD" id="cd06578">
    <property type="entry name" value="HemD"/>
    <property type="match status" value="1"/>
</dbReference>